<keyword evidence="4 7" id="KW-0812">Transmembrane</keyword>
<dbReference type="KEGG" id="hcv:FTV88_1752"/>
<keyword evidence="7" id="KW-0132">Cell division</keyword>
<dbReference type="InterPro" id="IPR018480">
    <property type="entry name" value="PNAcMuramoyl-5peptid_Trfase_CS"/>
</dbReference>
<dbReference type="PROSITE" id="PS01347">
    <property type="entry name" value="MRAY_1"/>
    <property type="match status" value="1"/>
</dbReference>
<dbReference type="NCBIfam" id="TIGR00445">
    <property type="entry name" value="mraY"/>
    <property type="match status" value="1"/>
</dbReference>
<keyword evidence="6 7" id="KW-0472">Membrane</keyword>
<evidence type="ECO:0000256" key="3">
    <source>
        <dbReference type="ARBA" id="ARBA00022679"/>
    </source>
</evidence>
<feature type="transmembrane region" description="Helical" evidence="7">
    <location>
        <begin position="47"/>
        <end position="67"/>
    </location>
</feature>
<evidence type="ECO:0000313" key="11">
    <source>
        <dbReference type="Proteomes" id="UP000366051"/>
    </source>
</evidence>
<protein>
    <recommendedName>
        <fullName evidence="7 8">Phospho-N-acetylmuramoyl-pentapeptide-transferase</fullName>
        <ecNumber evidence="7 8">2.7.8.13</ecNumber>
    </recommendedName>
    <alternativeName>
        <fullName evidence="7">UDP-MurNAc-pentapeptide phosphotransferase</fullName>
    </alternativeName>
</protein>
<keyword evidence="3 7" id="KW-0808">Transferase</keyword>
<feature type="transmembrane region" description="Helical" evidence="7">
    <location>
        <begin position="111"/>
        <end position="129"/>
    </location>
</feature>
<reference evidence="11" key="1">
    <citation type="submission" date="2019-11" db="EMBL/GenBank/DDBJ databases">
        <title>Genome sequence of Heliorestis convoluta strain HH, an alkaliphilic and minimalistic phototrophic bacterium from a soda lake in Egypt.</title>
        <authorList>
            <person name="Dewey E.D."/>
            <person name="Stokes L.M."/>
            <person name="Burchell B.M."/>
            <person name="Shaffer K.N."/>
            <person name="Huntington A.M."/>
            <person name="Baker J.M."/>
            <person name="Nadendla S."/>
            <person name="Giglio M.G."/>
            <person name="Touchman J.W."/>
            <person name="Blankenship R.E."/>
            <person name="Madigan M.T."/>
            <person name="Sattley W.M."/>
        </authorList>
    </citation>
    <scope>NUCLEOTIDE SEQUENCE [LARGE SCALE GENOMIC DNA]</scope>
    <source>
        <strain evidence="11">HH</strain>
    </source>
</reference>
<dbReference type="GO" id="GO:0008360">
    <property type="term" value="P:regulation of cell shape"/>
    <property type="evidence" value="ECO:0007669"/>
    <property type="project" value="UniProtKB-KW"/>
</dbReference>
<dbReference type="PROSITE" id="PS01348">
    <property type="entry name" value="MRAY_2"/>
    <property type="match status" value="1"/>
</dbReference>
<comment type="similarity">
    <text evidence="2 7">Belongs to the glycosyltransferase 4 family. MraY subfamily.</text>
</comment>
<comment type="pathway">
    <text evidence="7">Cell wall biogenesis; peptidoglycan biosynthesis.</text>
</comment>
<name>A0A5Q2N6F3_9FIRM</name>
<dbReference type="InterPro" id="IPR003524">
    <property type="entry name" value="PNAcMuramoyl-5peptid_Trfase"/>
</dbReference>
<dbReference type="GO" id="GO:0051301">
    <property type="term" value="P:cell division"/>
    <property type="evidence" value="ECO:0007669"/>
    <property type="project" value="UniProtKB-KW"/>
</dbReference>
<evidence type="ECO:0000313" key="10">
    <source>
        <dbReference type="EMBL" id="QGG47850.1"/>
    </source>
</evidence>
<evidence type="ECO:0000256" key="1">
    <source>
        <dbReference type="ARBA" id="ARBA00004141"/>
    </source>
</evidence>
<dbReference type="PANTHER" id="PTHR22926:SF5">
    <property type="entry name" value="PHOSPHO-N-ACETYLMURAMOYL-PENTAPEPTIDE-TRANSFERASE HOMOLOG"/>
    <property type="match status" value="1"/>
</dbReference>
<dbReference type="AlphaFoldDB" id="A0A5Q2N6F3"/>
<keyword evidence="7" id="KW-0961">Cell wall biogenesis/degradation</keyword>
<proteinExistence type="inferred from homology"/>
<evidence type="ECO:0000256" key="7">
    <source>
        <dbReference type="HAMAP-Rule" id="MF_00038"/>
    </source>
</evidence>
<evidence type="ECO:0000256" key="4">
    <source>
        <dbReference type="ARBA" id="ARBA00022692"/>
    </source>
</evidence>
<feature type="transmembrane region" description="Helical" evidence="7">
    <location>
        <begin position="198"/>
        <end position="215"/>
    </location>
</feature>
<dbReference type="HAMAP" id="MF_00038">
    <property type="entry name" value="MraY"/>
    <property type="match status" value="1"/>
</dbReference>
<dbReference type="GO" id="GO:0046872">
    <property type="term" value="F:metal ion binding"/>
    <property type="evidence" value="ECO:0007669"/>
    <property type="project" value="UniProtKB-KW"/>
</dbReference>
<keyword evidence="7 9" id="KW-0479">Metal-binding</keyword>
<feature type="transmembrane region" description="Helical" evidence="7">
    <location>
        <begin position="174"/>
        <end position="192"/>
    </location>
</feature>
<dbReference type="GO" id="GO:0005886">
    <property type="term" value="C:plasma membrane"/>
    <property type="evidence" value="ECO:0007669"/>
    <property type="project" value="UniProtKB-SubCell"/>
</dbReference>
<feature type="transmembrane region" description="Helical" evidence="7">
    <location>
        <begin position="297"/>
        <end position="319"/>
    </location>
</feature>
<evidence type="ECO:0000256" key="5">
    <source>
        <dbReference type="ARBA" id="ARBA00022989"/>
    </source>
</evidence>
<dbReference type="Pfam" id="PF10555">
    <property type="entry name" value="MraY_sig1"/>
    <property type="match status" value="1"/>
</dbReference>
<dbReference type="Proteomes" id="UP000366051">
    <property type="component" value="Chromosome"/>
</dbReference>
<keyword evidence="11" id="KW-1185">Reference proteome</keyword>
<comment type="cofactor">
    <cofactor evidence="7 9">
        <name>Mg(2+)</name>
        <dbReference type="ChEBI" id="CHEBI:18420"/>
    </cofactor>
</comment>
<feature type="binding site" evidence="9">
    <location>
        <position position="226"/>
    </location>
    <ligand>
        <name>Mg(2+)</name>
        <dbReference type="ChEBI" id="CHEBI:18420"/>
    </ligand>
</feature>
<dbReference type="GO" id="GO:0009252">
    <property type="term" value="P:peptidoglycan biosynthetic process"/>
    <property type="evidence" value="ECO:0007669"/>
    <property type="project" value="UniProtKB-UniRule"/>
</dbReference>
<dbReference type="CDD" id="cd06852">
    <property type="entry name" value="GT_MraY"/>
    <property type="match status" value="1"/>
</dbReference>
<gene>
    <name evidence="7 10" type="primary">mraY</name>
    <name evidence="10" type="ORF">FTV88_1752</name>
</gene>
<dbReference type="PANTHER" id="PTHR22926">
    <property type="entry name" value="PHOSPHO-N-ACETYLMURAMOYL-PENTAPEPTIDE-TRANSFERASE"/>
    <property type="match status" value="1"/>
</dbReference>
<dbReference type="EC" id="2.7.8.13" evidence="7 8"/>
<comment type="subcellular location">
    <subcellularLocation>
        <location evidence="7">Cell membrane</location>
        <topology evidence="7">Multi-pass membrane protein</topology>
    </subcellularLocation>
    <subcellularLocation>
        <location evidence="1">Membrane</location>
        <topology evidence="1">Multi-pass membrane protein</topology>
    </subcellularLocation>
</comment>
<comment type="catalytic activity">
    <reaction evidence="7">
        <text>UDP-N-acetyl-alpha-D-muramoyl-L-alanyl-gamma-D-glutamyl-meso-2,6-diaminopimeloyl-D-alanyl-D-alanine + di-trans,octa-cis-undecaprenyl phosphate = di-trans,octa-cis-undecaprenyl diphospho-N-acetyl-alpha-D-muramoyl-L-alanyl-D-glutamyl-meso-2,6-diaminopimeloyl-D-alanyl-D-alanine + UMP</text>
        <dbReference type="Rhea" id="RHEA:28386"/>
        <dbReference type="ChEBI" id="CHEBI:57865"/>
        <dbReference type="ChEBI" id="CHEBI:60392"/>
        <dbReference type="ChEBI" id="CHEBI:61386"/>
        <dbReference type="ChEBI" id="CHEBI:61387"/>
        <dbReference type="EC" id="2.7.8.13"/>
    </reaction>
</comment>
<feature type="transmembrane region" description="Helical" evidence="7">
    <location>
        <begin position="248"/>
        <end position="270"/>
    </location>
</feature>
<keyword evidence="7" id="KW-1003">Cell membrane</keyword>
<keyword evidence="7" id="KW-0573">Peptidoglycan synthesis</keyword>
<feature type="transmembrane region" description="Helical" evidence="7">
    <location>
        <begin position="149"/>
        <end position="167"/>
    </location>
</feature>
<dbReference type="Pfam" id="PF00953">
    <property type="entry name" value="Glycos_transf_4"/>
    <property type="match status" value="1"/>
</dbReference>
<dbReference type="RefSeq" id="WP_153725149.1">
    <property type="nucleotide sequence ID" value="NZ_CP045875.1"/>
</dbReference>
<organism evidence="10 11">
    <name type="scientific">Heliorestis convoluta</name>
    <dbReference type="NCBI Taxonomy" id="356322"/>
    <lineage>
        <taxon>Bacteria</taxon>
        <taxon>Bacillati</taxon>
        <taxon>Bacillota</taxon>
        <taxon>Clostridia</taxon>
        <taxon>Eubacteriales</taxon>
        <taxon>Heliobacteriaceae</taxon>
        <taxon>Heliorestis</taxon>
    </lineage>
</organism>
<dbReference type="EMBL" id="CP045875">
    <property type="protein sequence ID" value="QGG47850.1"/>
    <property type="molecule type" value="Genomic_DNA"/>
</dbReference>
<sequence length="321" mass="34671">MESLFYAFIIAAAIGLITGPWLIPFLRRLKFGQNIREDGPKAHLSKAGTPTMGGILFLFAIPLGALIPQGFSVEMALLLLGTLGFGLIGFTDDFIKVVKKRSLGLRAYQKIAGQLVVAIILIYGVVHILDRGTALYIPFLNTWWEVGYWYYGLALFLIIGTTNAVNLADGLDGLASGMTFWVALAFAVIASAERATDAAIFASALAGGCIGFLFFNRHPARMFMGDTGSLALGGAIAALAMITRTELILPILGAVFVAEALSVILQVASFKLTGKRIFRMSPLHHHFELGGWREETVVYSFWAASLVAASLGTMLAFNIRF</sequence>
<dbReference type="OrthoDB" id="9805475at2"/>
<dbReference type="GO" id="GO:0071555">
    <property type="term" value="P:cell wall organization"/>
    <property type="evidence" value="ECO:0007669"/>
    <property type="project" value="UniProtKB-KW"/>
</dbReference>
<feature type="transmembrane region" description="Helical" evidence="7">
    <location>
        <begin position="6"/>
        <end position="26"/>
    </location>
</feature>
<keyword evidence="7 9" id="KW-0460">Magnesium</keyword>
<dbReference type="GO" id="GO:0008963">
    <property type="term" value="F:phospho-N-acetylmuramoyl-pentapeptide-transferase activity"/>
    <property type="evidence" value="ECO:0007669"/>
    <property type="project" value="UniProtKB-UniRule"/>
</dbReference>
<feature type="binding site" evidence="9">
    <location>
        <position position="166"/>
    </location>
    <ligand>
        <name>Mg(2+)</name>
        <dbReference type="ChEBI" id="CHEBI:18420"/>
    </ligand>
</feature>
<keyword evidence="5 7" id="KW-1133">Transmembrane helix</keyword>
<keyword evidence="7" id="KW-0133">Cell shape</keyword>
<keyword evidence="7" id="KW-0131">Cell cycle</keyword>
<evidence type="ECO:0000256" key="2">
    <source>
        <dbReference type="ARBA" id="ARBA00005583"/>
    </source>
</evidence>
<dbReference type="UniPathway" id="UPA00219"/>
<dbReference type="InterPro" id="IPR000715">
    <property type="entry name" value="Glycosyl_transferase_4"/>
</dbReference>
<dbReference type="GO" id="GO:0051992">
    <property type="term" value="F:UDP-N-acetylmuramoyl-L-alanyl-D-glutamyl-meso-2,6-diaminopimelyl-D-alanyl-D-alanine:undecaprenyl-phosphate transferase activity"/>
    <property type="evidence" value="ECO:0007669"/>
    <property type="project" value="RHEA"/>
</dbReference>
<evidence type="ECO:0000256" key="6">
    <source>
        <dbReference type="ARBA" id="ARBA00023136"/>
    </source>
</evidence>
<feature type="transmembrane region" description="Helical" evidence="7">
    <location>
        <begin position="73"/>
        <end position="90"/>
    </location>
</feature>
<evidence type="ECO:0000256" key="9">
    <source>
        <dbReference type="PIRSR" id="PIRSR600715-1"/>
    </source>
</evidence>
<accession>A0A5Q2N6F3</accession>
<evidence type="ECO:0000256" key="8">
    <source>
        <dbReference type="NCBIfam" id="TIGR00445"/>
    </source>
</evidence>
<comment type="function">
    <text evidence="7">Catalyzes the initial step of the lipid cycle reactions in the biosynthesis of the cell wall peptidoglycan: transfers peptidoglycan precursor phospho-MurNAc-pentapeptide from UDP-MurNAc-pentapeptide onto the lipid carrier undecaprenyl phosphate, yielding undecaprenyl-pyrophosphoryl-MurNAc-pentapeptide, known as lipid I.</text>
</comment>